<protein>
    <submittedName>
        <fullName evidence="3">Universal stress protein</fullName>
    </submittedName>
</protein>
<dbReference type="PANTHER" id="PTHR46268:SF27">
    <property type="entry name" value="UNIVERSAL STRESS PROTEIN RV2623"/>
    <property type="match status" value="1"/>
</dbReference>
<organism evidence="3 4">
    <name type="scientific">Aestuariirhabdus litorea</name>
    <dbReference type="NCBI Taxonomy" id="2528527"/>
    <lineage>
        <taxon>Bacteria</taxon>
        <taxon>Pseudomonadati</taxon>
        <taxon>Pseudomonadota</taxon>
        <taxon>Gammaproteobacteria</taxon>
        <taxon>Oceanospirillales</taxon>
        <taxon>Aestuariirhabdaceae</taxon>
        <taxon>Aestuariirhabdus</taxon>
    </lineage>
</organism>
<accession>A0A3P3VMR6</accession>
<comment type="similarity">
    <text evidence="1">Belongs to the universal stress protein A family.</text>
</comment>
<dbReference type="SUPFAM" id="SSF52402">
    <property type="entry name" value="Adenine nucleotide alpha hydrolases-like"/>
    <property type="match status" value="1"/>
</dbReference>
<dbReference type="Proteomes" id="UP000280792">
    <property type="component" value="Unassembled WGS sequence"/>
</dbReference>
<feature type="domain" description="UspA" evidence="2">
    <location>
        <begin position="5"/>
        <end position="155"/>
    </location>
</feature>
<dbReference type="EMBL" id="QWEZ01000002">
    <property type="protein sequence ID" value="RRJ83188.1"/>
    <property type="molecule type" value="Genomic_DNA"/>
</dbReference>
<reference evidence="3 4" key="1">
    <citation type="submission" date="2018-08" db="EMBL/GenBank/DDBJ databases">
        <authorList>
            <person name="Khan S.A."/>
        </authorList>
    </citation>
    <scope>NUCLEOTIDE SEQUENCE [LARGE SCALE GENOMIC DNA]</scope>
    <source>
        <strain evidence="3 4">GTF-13</strain>
    </source>
</reference>
<comment type="caution">
    <text evidence="3">The sequence shown here is derived from an EMBL/GenBank/DDBJ whole genome shotgun (WGS) entry which is preliminary data.</text>
</comment>
<dbReference type="CDD" id="cd00293">
    <property type="entry name" value="USP-like"/>
    <property type="match status" value="1"/>
</dbReference>
<dbReference type="Pfam" id="PF00582">
    <property type="entry name" value="Usp"/>
    <property type="match status" value="1"/>
</dbReference>
<dbReference type="InterPro" id="IPR006016">
    <property type="entry name" value="UspA"/>
</dbReference>
<sequence length="159" mass="17893">MLPEVKTIIYATSLGKHTRPVFRQAIKMAQAYNARIIMIHALEPVSDFVHAMVSSYLPEGKAAELRKEGEERILQQMKQRVEKFYEEEMSDLPDVGNLVSHRVVAESNLVDLVMRTIEKFDGDMVVLGCQNSFGHHSQTAAQLVRHSPVPVLVVPNNPT</sequence>
<reference evidence="3 4" key="2">
    <citation type="submission" date="2018-12" db="EMBL/GenBank/DDBJ databases">
        <title>Simiduia agarivorans gen. nov., sp. nov., a marine, agarolytic bacterium isolated from shallow coastal water from Keelung, Taiwan.</title>
        <authorList>
            <person name="Shieh W.Y."/>
        </authorList>
    </citation>
    <scope>NUCLEOTIDE SEQUENCE [LARGE SCALE GENOMIC DNA]</scope>
    <source>
        <strain evidence="3 4">GTF-13</strain>
    </source>
</reference>
<keyword evidence="4" id="KW-1185">Reference proteome</keyword>
<dbReference type="RefSeq" id="WP_125017633.1">
    <property type="nucleotide sequence ID" value="NZ_QWEZ01000002.1"/>
</dbReference>
<dbReference type="AlphaFoldDB" id="A0A3P3VMR6"/>
<dbReference type="PANTHER" id="PTHR46268">
    <property type="entry name" value="STRESS RESPONSE PROTEIN NHAX"/>
    <property type="match status" value="1"/>
</dbReference>
<evidence type="ECO:0000313" key="4">
    <source>
        <dbReference type="Proteomes" id="UP000280792"/>
    </source>
</evidence>
<evidence type="ECO:0000259" key="2">
    <source>
        <dbReference type="Pfam" id="PF00582"/>
    </source>
</evidence>
<proteinExistence type="inferred from homology"/>
<dbReference type="Gene3D" id="3.40.50.620">
    <property type="entry name" value="HUPs"/>
    <property type="match status" value="1"/>
</dbReference>
<evidence type="ECO:0000313" key="3">
    <source>
        <dbReference type="EMBL" id="RRJ83188.1"/>
    </source>
</evidence>
<gene>
    <name evidence="3" type="ORF">D0544_15245</name>
</gene>
<evidence type="ECO:0000256" key="1">
    <source>
        <dbReference type="ARBA" id="ARBA00008791"/>
    </source>
</evidence>
<name>A0A3P3VMR6_9GAMM</name>
<dbReference type="InterPro" id="IPR014729">
    <property type="entry name" value="Rossmann-like_a/b/a_fold"/>
</dbReference>